<dbReference type="GO" id="GO:0005874">
    <property type="term" value="C:microtubule"/>
    <property type="evidence" value="ECO:0007669"/>
    <property type="project" value="UniProtKB-KW"/>
</dbReference>
<dbReference type="KEGG" id="tnl:113497509"/>
<evidence type="ECO:0000313" key="14">
    <source>
        <dbReference type="RefSeq" id="XP_026732886.1"/>
    </source>
</evidence>
<keyword evidence="10" id="KW-0505">Motor protein</keyword>
<evidence type="ECO:0000256" key="5">
    <source>
        <dbReference type="ARBA" id="ARBA00022490"/>
    </source>
</evidence>
<dbReference type="AlphaFoldDB" id="A0A7E5WWT3"/>
<evidence type="ECO:0000256" key="11">
    <source>
        <dbReference type="ARBA" id="ARBA00023212"/>
    </source>
</evidence>
<organism evidence="13 15">
    <name type="scientific">Trichoplusia ni</name>
    <name type="common">Cabbage looper</name>
    <dbReference type="NCBI Taxonomy" id="7111"/>
    <lineage>
        <taxon>Eukaryota</taxon>
        <taxon>Metazoa</taxon>
        <taxon>Ecdysozoa</taxon>
        <taxon>Arthropoda</taxon>
        <taxon>Hexapoda</taxon>
        <taxon>Insecta</taxon>
        <taxon>Pterygota</taxon>
        <taxon>Neoptera</taxon>
        <taxon>Endopterygota</taxon>
        <taxon>Lepidoptera</taxon>
        <taxon>Glossata</taxon>
        <taxon>Ditrysia</taxon>
        <taxon>Noctuoidea</taxon>
        <taxon>Noctuidae</taxon>
        <taxon>Plusiinae</taxon>
        <taxon>Trichoplusia</taxon>
    </lineage>
</organism>
<gene>
    <name evidence="15" type="primary">LOC113506321</name>
    <name evidence="14" type="synonym">LOC113497509</name>
</gene>
<dbReference type="GO" id="GO:0045504">
    <property type="term" value="F:dynein heavy chain binding"/>
    <property type="evidence" value="ECO:0007669"/>
    <property type="project" value="TreeGrafter"/>
</dbReference>
<evidence type="ECO:0000256" key="12">
    <source>
        <dbReference type="ARBA" id="ARBA00023273"/>
    </source>
</evidence>
<protein>
    <recommendedName>
        <fullName evidence="3">Cytoplasmic dynein 2 light intermediate chain 1</fullName>
    </recommendedName>
</protein>
<evidence type="ECO:0000256" key="2">
    <source>
        <dbReference type="ARBA" id="ARBA00006831"/>
    </source>
</evidence>
<evidence type="ECO:0000256" key="1">
    <source>
        <dbReference type="ARBA" id="ARBA00004120"/>
    </source>
</evidence>
<keyword evidence="8" id="KW-0243">Dynein</keyword>
<proteinExistence type="inferred from homology"/>
<evidence type="ECO:0000256" key="7">
    <source>
        <dbReference type="ARBA" id="ARBA00022794"/>
    </source>
</evidence>
<keyword evidence="13" id="KW-1185">Reference proteome</keyword>
<comment type="similarity">
    <text evidence="2">Belongs to the dynein light intermediate chain family.</text>
</comment>
<dbReference type="InterPro" id="IPR027417">
    <property type="entry name" value="P-loop_NTPase"/>
</dbReference>
<evidence type="ECO:0000256" key="3">
    <source>
        <dbReference type="ARBA" id="ARBA00018863"/>
    </source>
</evidence>
<dbReference type="InterPro" id="IPR040045">
    <property type="entry name" value="DYNC2LI1"/>
</dbReference>
<dbReference type="GO" id="GO:0005525">
    <property type="term" value="F:GTP binding"/>
    <property type="evidence" value="ECO:0007669"/>
    <property type="project" value="InterPro"/>
</dbReference>
<dbReference type="GO" id="GO:0035721">
    <property type="term" value="P:intraciliary retrograde transport"/>
    <property type="evidence" value="ECO:0007669"/>
    <property type="project" value="InterPro"/>
</dbReference>
<name>A0A7E5WWT3_TRINI</name>
<dbReference type="RefSeq" id="XP_026744964.1">
    <property type="nucleotide sequence ID" value="XM_026889163.1"/>
</dbReference>
<dbReference type="GO" id="GO:0003924">
    <property type="term" value="F:GTPase activity"/>
    <property type="evidence" value="ECO:0007669"/>
    <property type="project" value="InterPro"/>
</dbReference>
<keyword evidence="5" id="KW-0963">Cytoplasm</keyword>
<dbReference type="PANTHER" id="PTHR13236">
    <property type="entry name" value="DYNEIN 2 LIGHT INTERMEDIATE CHAIN, ISOFORM 2"/>
    <property type="match status" value="1"/>
</dbReference>
<dbReference type="Gene3D" id="3.40.50.300">
    <property type="entry name" value="P-loop containing nucleotide triphosphate hydrolases"/>
    <property type="match status" value="1"/>
</dbReference>
<dbReference type="Proteomes" id="UP000322000">
    <property type="component" value="Chromosome 9"/>
</dbReference>
<dbReference type="RefSeq" id="XP_026732886.1">
    <property type="nucleotide sequence ID" value="XM_026877085.1"/>
</dbReference>
<evidence type="ECO:0000256" key="6">
    <source>
        <dbReference type="ARBA" id="ARBA00022701"/>
    </source>
</evidence>
<reference evidence="14 15" key="1">
    <citation type="submission" date="2025-04" db="UniProtKB">
        <authorList>
            <consortium name="RefSeq"/>
        </authorList>
    </citation>
    <scope>IDENTIFICATION</scope>
</reference>
<keyword evidence="7" id="KW-0970">Cilium biogenesis/degradation</keyword>
<dbReference type="GO" id="GO:0005868">
    <property type="term" value="C:cytoplasmic dynein complex"/>
    <property type="evidence" value="ECO:0007669"/>
    <property type="project" value="InterPro"/>
</dbReference>
<keyword evidence="11" id="KW-0206">Cytoskeleton</keyword>
<dbReference type="KEGG" id="tnl:113506321"/>
<dbReference type="SUPFAM" id="SSF52540">
    <property type="entry name" value="P-loop containing nucleoside triphosphate hydrolases"/>
    <property type="match status" value="1"/>
</dbReference>
<dbReference type="GO" id="GO:0035735">
    <property type="term" value="P:intraciliary transport involved in cilium assembly"/>
    <property type="evidence" value="ECO:0007669"/>
    <property type="project" value="InterPro"/>
</dbReference>
<evidence type="ECO:0000256" key="4">
    <source>
        <dbReference type="ARBA" id="ARBA00022473"/>
    </source>
</evidence>
<dbReference type="GO" id="GO:0005930">
    <property type="term" value="C:axoneme"/>
    <property type="evidence" value="ECO:0007669"/>
    <property type="project" value="TreeGrafter"/>
</dbReference>
<comment type="subcellular location">
    <subcellularLocation>
        <location evidence="1">Cytoplasm</location>
        <location evidence="1">Cytoskeleton</location>
        <location evidence="1">Cilium basal body</location>
    </subcellularLocation>
</comment>
<dbReference type="PRINTS" id="PR00449">
    <property type="entry name" value="RASTRNSFRMNG"/>
</dbReference>
<keyword evidence="12" id="KW-0966">Cell projection</keyword>
<keyword evidence="4" id="KW-0217">Developmental protein</keyword>
<evidence type="ECO:0000256" key="9">
    <source>
        <dbReference type="ARBA" id="ARBA00023069"/>
    </source>
</evidence>
<dbReference type="GO" id="GO:0036064">
    <property type="term" value="C:ciliary basal body"/>
    <property type="evidence" value="ECO:0007669"/>
    <property type="project" value="TreeGrafter"/>
</dbReference>
<keyword evidence="9" id="KW-0969">Cilium</keyword>
<evidence type="ECO:0000313" key="15">
    <source>
        <dbReference type="RefSeq" id="XP_026744964.1"/>
    </source>
</evidence>
<evidence type="ECO:0000313" key="13">
    <source>
        <dbReference type="Proteomes" id="UP000322000"/>
    </source>
</evidence>
<evidence type="ECO:0000256" key="8">
    <source>
        <dbReference type="ARBA" id="ARBA00023017"/>
    </source>
</evidence>
<sequence length="299" mass="33851">MLSIPEIASQLIEKSQNDDNDSSSRTIFVVGSKSVGKSTLLYSFLEKNDPPRETLVVEYSFGRKSNQKQGIDKILCHIWEYGGKLETLNNILLSTPIRGKYYFCVIVDLSKIKCIWETLDTCTRAMNDVYSTSPDHPELIIIGGKYDIFKNYDSEIKKMICTTLRSIALLHKAHMLFYSSKEPQLLRRAKDMLYNISFGNSVPVKEKNTNYTKPLFIPKGSDTWESIGVPPSTLEQVKNRHITRIPPAPATSETNSSTLAQLHVHPEPSLDSLIALKYAELRNMESLDIPVEYLLSISK</sequence>
<evidence type="ECO:0000256" key="10">
    <source>
        <dbReference type="ARBA" id="ARBA00023175"/>
    </source>
</evidence>
<dbReference type="GeneID" id="113506321"/>
<dbReference type="InterPro" id="IPR001806">
    <property type="entry name" value="Small_GTPase"/>
</dbReference>
<dbReference type="PANTHER" id="PTHR13236:SF0">
    <property type="entry name" value="CYTOPLASMIC DYNEIN 2 LIGHT INTERMEDIATE CHAIN 1"/>
    <property type="match status" value="1"/>
</dbReference>
<keyword evidence="6" id="KW-0493">Microtubule</keyword>
<dbReference type="Pfam" id="PF00071">
    <property type="entry name" value="Ras"/>
    <property type="match status" value="1"/>
</dbReference>
<accession>A0A7E5WWT3</accession>
<dbReference type="OrthoDB" id="10263060at2759"/>